<evidence type="ECO:0000259" key="3">
    <source>
        <dbReference type="PROSITE" id="PS51468"/>
    </source>
</evidence>
<dbReference type="InterPro" id="IPR013694">
    <property type="entry name" value="VIT"/>
</dbReference>
<dbReference type="SMART" id="SM00327">
    <property type="entry name" value="VWA"/>
    <property type="match status" value="1"/>
</dbReference>
<dbReference type="OrthoDB" id="1729737at2759"/>
<dbReference type="AlphaFoldDB" id="A0A179URT0"/>
<dbReference type="KEGG" id="bgh:BDBG_06588"/>
<dbReference type="PANTHER" id="PTHR45737">
    <property type="entry name" value="VON WILLEBRAND FACTOR A DOMAIN-CONTAINING PROTEIN 5A"/>
    <property type="match status" value="1"/>
</dbReference>
<dbReference type="SMART" id="SM00609">
    <property type="entry name" value="VIT"/>
    <property type="match status" value="1"/>
</dbReference>
<evidence type="ECO:0000256" key="1">
    <source>
        <dbReference type="SAM" id="MobiDB-lite"/>
    </source>
</evidence>
<feature type="compositionally biased region" description="Basic and acidic residues" evidence="1">
    <location>
        <begin position="504"/>
        <end position="522"/>
    </location>
</feature>
<accession>A0A179URT0</accession>
<feature type="region of interest" description="Disordered" evidence="1">
    <location>
        <begin position="493"/>
        <end position="531"/>
    </location>
</feature>
<sequence>MSRRPNHLLPKCGCWYSASGTRQYIPQVDLKAHSTILSTSSRTTLTQTFINPTSGELGDVKYTFPLHDGVSVVGFKCEIDNRVIHGLVKERQEAKLEYQDAVKKGQAAALLEQSALASDTFTTSIGKIPVGSKAVVQITYLGELQHDSQADGVRFSIPAIICPRYANSSVDTGELSQSLASFVKKGAINITVDVSVDRGSTIRGLHSPTHPVAITLGRTSVAAQDLFEPNLASAAHTMQQGNAFFDTDFVLIVNAKDQDVPSAFVEKHPTIPNQRAVMATLVPKFNIPNNNPEIVFIIDRSGSMTGNIKTLQSALRVFLKSLPVGVKFNICSFGSRHSFMWNKSKTYDASSLKAALQYVDSIAADFGGTEMLEPVKATVKNRLKDLDLDVLLLSDGEIWDQKTLFAYLNEVVSEQPIRLFSLGIGSGASQSLIEGIARAGDGFAQFVGDNEQLDKKVVRMLKGALTPHIKDYTAEIVYENDGEEDFELIEKPNAIPTGENFGRPAERSAEPIEVDAQKETPQSKEPISLFDPSYQEPDIKSITVPLDANLPKLQPPKVLQAPYKIPTLYPFTRTTVYFLLSPDAPSAALKSLVLRATSKHGPLMLKIPLEDIGQGTKLHQLAARKVTLELEEGRGWIYHTKNEKGQLIVNEHESKKEDIVKREAVRLGIQFQVAGKYCSFVAVESTTDGGKADKKAEAGLPGIRNHPISETAGDRDHTDDEESFDGDTGFVMDYDQEEYTEELCTMPRYSTMSGKASPSPRGSFSNYSPPLLSHPAAPPPSPNPTSLFASPSLNPSASNTTALFGSAPAYNLPGSSVGGPTAFGGFGSTFSTSSSTITQLPFAAPSQPPPHSPFGSVLTNNTPDSPLGEPLASGGFGSPFSTSSSSHTQSRFAAPPQSASTRLFGSAPPPPGQATSSPFGPPAVSTSSGIDIPLKRGERLDGIVSKSDDLAKSANVFARKRSSVVPSAKQKLARFFKSESEPKESKSPQDKVHALISHQSFEGSWMWEDNVFAIMDLNASEAEKKLDWAAILGKQSGVGSKDTKQRSIVATLVVLAYLKKKCLDEKDTWELVGDKAMGWAVERIKEIGGNAGQGSDELLRLFDGLF</sequence>
<feature type="domain" description="VWFA" evidence="2">
    <location>
        <begin position="293"/>
        <end position="461"/>
    </location>
</feature>
<feature type="region of interest" description="Disordered" evidence="1">
    <location>
        <begin position="750"/>
        <end position="793"/>
    </location>
</feature>
<dbReference type="PANTHER" id="PTHR45737:SF6">
    <property type="entry name" value="VON WILLEBRAND FACTOR A DOMAIN-CONTAINING PROTEIN 5A"/>
    <property type="match status" value="1"/>
</dbReference>
<evidence type="ECO:0000259" key="2">
    <source>
        <dbReference type="PROSITE" id="PS50234"/>
    </source>
</evidence>
<dbReference type="InterPro" id="IPR036465">
    <property type="entry name" value="vWFA_dom_sf"/>
</dbReference>
<feature type="domain" description="VIT" evidence="3">
    <location>
        <begin position="11"/>
        <end position="142"/>
    </location>
</feature>
<feature type="compositionally biased region" description="Low complexity" evidence="1">
    <location>
        <begin position="878"/>
        <end position="894"/>
    </location>
</feature>
<evidence type="ECO:0000313" key="4">
    <source>
        <dbReference type="EMBL" id="OAT10796.1"/>
    </source>
</evidence>
<dbReference type="InterPro" id="IPR002035">
    <property type="entry name" value="VWF_A"/>
</dbReference>
<dbReference type="VEuPathDB" id="FungiDB:BDBG_06588"/>
<dbReference type="Pfam" id="PF13768">
    <property type="entry name" value="VWA_3"/>
    <property type="match status" value="1"/>
</dbReference>
<feature type="compositionally biased region" description="Polar residues" evidence="1">
    <location>
        <begin position="750"/>
        <end position="767"/>
    </location>
</feature>
<dbReference type="STRING" id="559298.A0A179URT0"/>
<dbReference type="PROSITE" id="PS50234">
    <property type="entry name" value="VWFA"/>
    <property type="match status" value="1"/>
</dbReference>
<protein>
    <submittedName>
        <fullName evidence="4">von Willebrand domain-containing protein</fullName>
    </submittedName>
</protein>
<dbReference type="PROSITE" id="PS51468">
    <property type="entry name" value="VIT"/>
    <property type="match status" value="1"/>
</dbReference>
<keyword evidence="5" id="KW-1185">Reference proteome</keyword>
<feature type="compositionally biased region" description="Polar residues" evidence="1">
    <location>
        <begin position="913"/>
        <end position="929"/>
    </location>
</feature>
<dbReference type="EMBL" id="GG657461">
    <property type="protein sequence ID" value="OAT10796.1"/>
    <property type="molecule type" value="Genomic_DNA"/>
</dbReference>
<feature type="region of interest" description="Disordered" evidence="1">
    <location>
        <begin position="840"/>
        <end position="932"/>
    </location>
</feature>
<feature type="region of interest" description="Disordered" evidence="1">
    <location>
        <begin position="688"/>
        <end position="729"/>
    </location>
</feature>
<dbReference type="RefSeq" id="XP_031579514.1">
    <property type="nucleotide sequence ID" value="XM_031722675.1"/>
</dbReference>
<proteinExistence type="predicted"/>
<organism evidence="4 5">
    <name type="scientific">Blastomyces gilchristii (strain SLH14081)</name>
    <name type="common">Blastomyces dermatitidis</name>
    <dbReference type="NCBI Taxonomy" id="559298"/>
    <lineage>
        <taxon>Eukaryota</taxon>
        <taxon>Fungi</taxon>
        <taxon>Dikarya</taxon>
        <taxon>Ascomycota</taxon>
        <taxon>Pezizomycotina</taxon>
        <taxon>Eurotiomycetes</taxon>
        <taxon>Eurotiomycetidae</taxon>
        <taxon>Onygenales</taxon>
        <taxon>Ajellomycetaceae</taxon>
        <taxon>Blastomyces</taxon>
    </lineage>
</organism>
<evidence type="ECO:0000313" key="5">
    <source>
        <dbReference type="Proteomes" id="UP000002038"/>
    </source>
</evidence>
<name>A0A179URT0_BLAGS</name>
<reference evidence="5" key="1">
    <citation type="journal article" date="2015" name="PLoS Genet.">
        <title>The dynamic genome and transcriptome of the human fungal pathogen Blastomyces and close relative Emmonsia.</title>
        <authorList>
            <person name="Munoz J.F."/>
            <person name="Gauthier G.M."/>
            <person name="Desjardins C.A."/>
            <person name="Gallo J.E."/>
            <person name="Holder J."/>
            <person name="Sullivan T.D."/>
            <person name="Marty A.J."/>
            <person name="Carmen J.C."/>
            <person name="Chen Z."/>
            <person name="Ding L."/>
            <person name="Gujja S."/>
            <person name="Magrini V."/>
            <person name="Misas E."/>
            <person name="Mitreva M."/>
            <person name="Priest M."/>
            <person name="Saif S."/>
            <person name="Whiston E.A."/>
            <person name="Young S."/>
            <person name="Zeng Q."/>
            <person name="Goldman W.E."/>
            <person name="Mardis E.R."/>
            <person name="Taylor J.W."/>
            <person name="McEwen J.G."/>
            <person name="Clay O.K."/>
            <person name="Klein B.S."/>
            <person name="Cuomo C.A."/>
        </authorList>
    </citation>
    <scope>NUCLEOTIDE SEQUENCE [LARGE SCALE GENOMIC DNA]</scope>
    <source>
        <strain evidence="5">SLH14081</strain>
    </source>
</reference>
<dbReference type="Proteomes" id="UP000002038">
    <property type="component" value="Unassembled WGS sequence"/>
</dbReference>
<dbReference type="Pfam" id="PF08487">
    <property type="entry name" value="VIT"/>
    <property type="match status" value="1"/>
</dbReference>
<dbReference type="Gene3D" id="3.40.50.410">
    <property type="entry name" value="von Willebrand factor, type A domain"/>
    <property type="match status" value="1"/>
</dbReference>
<gene>
    <name evidence="4" type="ORF">BDBG_06588</name>
</gene>
<dbReference type="SUPFAM" id="SSF53300">
    <property type="entry name" value="vWA-like"/>
    <property type="match status" value="1"/>
</dbReference>
<dbReference type="GeneID" id="8503129"/>